<evidence type="ECO:0000256" key="1">
    <source>
        <dbReference type="SAM" id="MobiDB-lite"/>
    </source>
</evidence>
<evidence type="ECO:0000313" key="3">
    <source>
        <dbReference type="Proteomes" id="UP000602510"/>
    </source>
</evidence>
<keyword evidence="3" id="KW-1185">Reference proteome</keyword>
<name>A0A833TBM1_PHYIN</name>
<comment type="caution">
    <text evidence="2">The sequence shown here is derived from an EMBL/GenBank/DDBJ whole genome shotgun (WGS) entry which is preliminary data.</text>
</comment>
<accession>A0A833TBM1</accession>
<feature type="compositionally biased region" description="Basic residues" evidence="1">
    <location>
        <begin position="102"/>
        <end position="124"/>
    </location>
</feature>
<dbReference type="AlphaFoldDB" id="A0A833TBM1"/>
<dbReference type="Proteomes" id="UP000602510">
    <property type="component" value="Unassembled WGS sequence"/>
</dbReference>
<dbReference type="EMBL" id="WSZM01000209">
    <property type="protein sequence ID" value="KAF4038216.1"/>
    <property type="molecule type" value="Genomic_DNA"/>
</dbReference>
<proteinExistence type="predicted"/>
<feature type="region of interest" description="Disordered" evidence="1">
    <location>
        <begin position="34"/>
        <end position="134"/>
    </location>
</feature>
<sequence length="134" mass="14419">MYDVYGSSEDRTDEDRLARMELWLHIFAEKAGDCLEEDGGNSDDSAVSMPTSATPAENPPAPISPAAASPPQTADDPPSSNEPSAESELAITEPAVTESPKSKRRVTKRGAPAKRAAKRPHRSTHNSAKQTQKY</sequence>
<feature type="compositionally biased region" description="Low complexity" evidence="1">
    <location>
        <begin position="64"/>
        <end position="88"/>
    </location>
</feature>
<feature type="compositionally biased region" description="Polar residues" evidence="1">
    <location>
        <begin position="42"/>
        <end position="54"/>
    </location>
</feature>
<organism evidence="2 3">
    <name type="scientific">Phytophthora infestans</name>
    <name type="common">Potato late blight agent</name>
    <name type="synonym">Botrytis infestans</name>
    <dbReference type="NCBI Taxonomy" id="4787"/>
    <lineage>
        <taxon>Eukaryota</taxon>
        <taxon>Sar</taxon>
        <taxon>Stramenopiles</taxon>
        <taxon>Oomycota</taxon>
        <taxon>Peronosporomycetes</taxon>
        <taxon>Peronosporales</taxon>
        <taxon>Peronosporaceae</taxon>
        <taxon>Phytophthora</taxon>
    </lineage>
</organism>
<gene>
    <name evidence="2" type="ORF">GN244_ATG09667</name>
</gene>
<feature type="compositionally biased region" description="Polar residues" evidence="1">
    <location>
        <begin position="125"/>
        <end position="134"/>
    </location>
</feature>
<evidence type="ECO:0000313" key="2">
    <source>
        <dbReference type="EMBL" id="KAF4038216.1"/>
    </source>
</evidence>
<protein>
    <submittedName>
        <fullName evidence="2">Uncharacterized protein</fullName>
    </submittedName>
</protein>
<reference evidence="2" key="1">
    <citation type="submission" date="2020-04" db="EMBL/GenBank/DDBJ databases">
        <title>Hybrid Assembly of Korean Phytophthora infestans isolates.</title>
        <authorList>
            <person name="Prokchorchik M."/>
            <person name="Lee Y."/>
            <person name="Seo J."/>
            <person name="Cho J.-H."/>
            <person name="Park Y.-E."/>
            <person name="Jang D.-C."/>
            <person name="Im J.-S."/>
            <person name="Choi J.-G."/>
            <person name="Park H.-J."/>
            <person name="Lee G.-B."/>
            <person name="Lee Y.-G."/>
            <person name="Hong S.-Y."/>
            <person name="Cho K."/>
            <person name="Sohn K.H."/>
        </authorList>
    </citation>
    <scope>NUCLEOTIDE SEQUENCE</scope>
    <source>
        <strain evidence="2">KR_1_A1</strain>
    </source>
</reference>